<dbReference type="PROSITE" id="PS50222">
    <property type="entry name" value="EF_HAND_2"/>
    <property type="match status" value="1"/>
</dbReference>
<feature type="domain" description="EF-hand" evidence="2">
    <location>
        <begin position="29"/>
        <end position="64"/>
    </location>
</feature>
<feature type="signal peptide" evidence="1">
    <location>
        <begin position="1"/>
        <end position="27"/>
    </location>
</feature>
<accession>A0A0B7BYX5</accession>
<feature type="non-terminal residue" evidence="3">
    <location>
        <position position="67"/>
    </location>
</feature>
<name>A0A0B7BYX5_9EUPU</name>
<reference evidence="3" key="1">
    <citation type="submission" date="2014-12" db="EMBL/GenBank/DDBJ databases">
        <title>Insight into the proteome of Arion vulgaris.</title>
        <authorList>
            <person name="Aradska J."/>
            <person name="Bulat T."/>
            <person name="Smidak R."/>
            <person name="Sarate P."/>
            <person name="Gangsoo J."/>
            <person name="Sialana F."/>
            <person name="Bilban M."/>
            <person name="Lubec G."/>
        </authorList>
    </citation>
    <scope>NUCLEOTIDE SEQUENCE</scope>
    <source>
        <tissue evidence="3">Skin</tissue>
    </source>
</reference>
<feature type="non-terminal residue" evidence="3">
    <location>
        <position position="1"/>
    </location>
</feature>
<dbReference type="InterPro" id="IPR002048">
    <property type="entry name" value="EF_hand_dom"/>
</dbReference>
<evidence type="ECO:0000313" key="3">
    <source>
        <dbReference type="EMBL" id="CEK98178.1"/>
    </source>
</evidence>
<protein>
    <recommendedName>
        <fullName evidence="2">EF-hand domain-containing protein</fullName>
    </recommendedName>
</protein>
<evidence type="ECO:0000259" key="2">
    <source>
        <dbReference type="PROSITE" id="PS50222"/>
    </source>
</evidence>
<dbReference type="SUPFAM" id="SSF47473">
    <property type="entry name" value="EF-hand"/>
    <property type="match status" value="1"/>
</dbReference>
<dbReference type="InterPro" id="IPR011992">
    <property type="entry name" value="EF-hand-dom_pair"/>
</dbReference>
<dbReference type="AlphaFoldDB" id="A0A0B7BYX5"/>
<proteinExistence type="predicted"/>
<feature type="chain" id="PRO_5002128419" description="EF-hand domain-containing protein" evidence="1">
    <location>
        <begin position="28"/>
        <end position="67"/>
    </location>
</feature>
<keyword evidence="1" id="KW-0732">Signal</keyword>
<dbReference type="EMBL" id="HACG01051307">
    <property type="protein sequence ID" value="CEK98178.1"/>
    <property type="molecule type" value="Transcribed_RNA"/>
</dbReference>
<gene>
    <name evidence="3" type="primary">ORF218014</name>
</gene>
<sequence>YTDRDCNMMLYAILCVAFSALFMASESINLEEVLEDICKVVDLNKDKQITQEESVQLLKAADINTDG</sequence>
<evidence type="ECO:0000256" key="1">
    <source>
        <dbReference type="SAM" id="SignalP"/>
    </source>
</evidence>
<dbReference type="GO" id="GO:0005509">
    <property type="term" value="F:calcium ion binding"/>
    <property type="evidence" value="ECO:0007669"/>
    <property type="project" value="InterPro"/>
</dbReference>
<organism evidence="3">
    <name type="scientific">Arion vulgaris</name>
    <dbReference type="NCBI Taxonomy" id="1028688"/>
    <lineage>
        <taxon>Eukaryota</taxon>
        <taxon>Metazoa</taxon>
        <taxon>Spiralia</taxon>
        <taxon>Lophotrochozoa</taxon>
        <taxon>Mollusca</taxon>
        <taxon>Gastropoda</taxon>
        <taxon>Heterobranchia</taxon>
        <taxon>Euthyneura</taxon>
        <taxon>Panpulmonata</taxon>
        <taxon>Eupulmonata</taxon>
        <taxon>Stylommatophora</taxon>
        <taxon>Helicina</taxon>
        <taxon>Arionoidea</taxon>
        <taxon>Arionidae</taxon>
        <taxon>Arion</taxon>
    </lineage>
</organism>